<evidence type="ECO:0000256" key="2">
    <source>
        <dbReference type="SAM" id="Phobius"/>
    </source>
</evidence>
<accession>A0A4T0FL85</accession>
<evidence type="ECO:0000313" key="4">
    <source>
        <dbReference type="Proteomes" id="UP000310189"/>
    </source>
</evidence>
<dbReference type="OrthoDB" id="2588793at2759"/>
<feature type="transmembrane region" description="Helical" evidence="2">
    <location>
        <begin position="21"/>
        <end position="39"/>
    </location>
</feature>
<evidence type="ECO:0000256" key="1">
    <source>
        <dbReference type="SAM" id="MobiDB-lite"/>
    </source>
</evidence>
<sequence length="460" mass="52844">MTATTLLETQSAVLGSRRFRVLSMAVTVAILWIVAQTMYTDGRSNAALDGIRYTRTINLHQSSNSHPSSPSQPSAARCSDPFSKLGTLHVDTETKHENNWVPFDKHCQPPRLMAALTAAVSGEDTSGHLDIDFVRNRTILVMGDSIARETVKYFCSFLGQQTMNLDDDHVWSPLRRRTDAQEDEEQEDSAQHLHQHHSRAPRESSLPNVCYIPTLDLMLIQSFHFGMDTDNFFAEKEQYNPPNNYEDRLVVHGRNLLDLISDTDSTHPPSAFEDAVPRPSSEPDLVEVSSSLWDLARFARIDIEQDMSTLTDLSPSRLSYYMDRMTDMLHATSAIFPSSQIVWRTSHYPADHRVDEQQHHLNWLSRDMSTRELELEHQRQLLYHNKPYFHSNRLFQLDQAARFVVESEQFDDIRLNEWGRLMFGQHAHQIDQLHPSMLPGGWLWGDTMLYELRKAVTGEV</sequence>
<gene>
    <name evidence="3" type="ORF">E3P99_02107</name>
</gene>
<evidence type="ECO:0000313" key="3">
    <source>
        <dbReference type="EMBL" id="TIA89317.1"/>
    </source>
</evidence>
<protein>
    <submittedName>
        <fullName evidence="3">Uncharacterized protein</fullName>
    </submittedName>
</protein>
<keyword evidence="2" id="KW-0472">Membrane</keyword>
<comment type="caution">
    <text evidence="3">The sequence shown here is derived from an EMBL/GenBank/DDBJ whole genome shotgun (WGS) entry which is preliminary data.</text>
</comment>
<organism evidence="3 4">
    <name type="scientific">Wallemia hederae</name>
    <dbReference type="NCBI Taxonomy" id="1540922"/>
    <lineage>
        <taxon>Eukaryota</taxon>
        <taxon>Fungi</taxon>
        <taxon>Dikarya</taxon>
        <taxon>Basidiomycota</taxon>
        <taxon>Wallemiomycotina</taxon>
        <taxon>Wallemiomycetes</taxon>
        <taxon>Wallemiales</taxon>
        <taxon>Wallemiaceae</taxon>
        <taxon>Wallemia</taxon>
    </lineage>
</organism>
<name>A0A4T0FL85_9BASI</name>
<feature type="region of interest" description="Disordered" evidence="1">
    <location>
        <begin position="177"/>
        <end position="203"/>
    </location>
</feature>
<keyword evidence="4" id="KW-1185">Reference proteome</keyword>
<reference evidence="3 4" key="1">
    <citation type="submission" date="2019-03" db="EMBL/GenBank/DDBJ databases">
        <title>Sequencing 23 genomes of Wallemia ichthyophaga.</title>
        <authorList>
            <person name="Gostincar C."/>
        </authorList>
    </citation>
    <scope>NUCLEOTIDE SEQUENCE [LARGE SCALE GENOMIC DNA]</scope>
    <source>
        <strain evidence="3 4">EXF-5753</strain>
    </source>
</reference>
<feature type="region of interest" description="Disordered" evidence="1">
    <location>
        <begin position="264"/>
        <end position="283"/>
    </location>
</feature>
<keyword evidence="2" id="KW-1133">Transmembrane helix</keyword>
<proteinExistence type="predicted"/>
<dbReference type="AlphaFoldDB" id="A0A4T0FL85"/>
<dbReference type="Proteomes" id="UP000310189">
    <property type="component" value="Unassembled WGS sequence"/>
</dbReference>
<dbReference type="EMBL" id="SPNW01000028">
    <property type="protein sequence ID" value="TIA89317.1"/>
    <property type="molecule type" value="Genomic_DNA"/>
</dbReference>
<keyword evidence="2" id="KW-0812">Transmembrane</keyword>